<dbReference type="HOGENOM" id="CLU_2159155_0_0_1"/>
<feature type="region of interest" description="Disordered" evidence="1">
    <location>
        <begin position="42"/>
        <end position="111"/>
    </location>
</feature>
<organism evidence="2 3">
    <name type="scientific">Paracoccidioides brasiliensis (strain Pb18)</name>
    <dbReference type="NCBI Taxonomy" id="502780"/>
    <lineage>
        <taxon>Eukaryota</taxon>
        <taxon>Fungi</taxon>
        <taxon>Dikarya</taxon>
        <taxon>Ascomycota</taxon>
        <taxon>Pezizomycotina</taxon>
        <taxon>Eurotiomycetes</taxon>
        <taxon>Eurotiomycetidae</taxon>
        <taxon>Onygenales</taxon>
        <taxon>Ajellomycetaceae</taxon>
        <taxon>Paracoccidioides</taxon>
    </lineage>
</organism>
<proteinExistence type="predicted"/>
<evidence type="ECO:0000313" key="3">
    <source>
        <dbReference type="Proteomes" id="UP000001628"/>
    </source>
</evidence>
<feature type="compositionally biased region" description="Polar residues" evidence="1">
    <location>
        <begin position="68"/>
        <end position="80"/>
    </location>
</feature>
<evidence type="ECO:0000256" key="1">
    <source>
        <dbReference type="SAM" id="MobiDB-lite"/>
    </source>
</evidence>
<dbReference type="Proteomes" id="UP000001628">
    <property type="component" value="Unassembled WGS sequence"/>
</dbReference>
<feature type="compositionally biased region" description="Basic residues" evidence="1">
    <location>
        <begin position="43"/>
        <end position="55"/>
    </location>
</feature>
<sequence>MQVSRRWGGGGCSTDGLNESEVSTLTAIRHWERCVAAGSRGLSMRRRQGKGCRGRQSKERWGGAGRGSTYSNLTVSWVKQETQHEEDEEEDEEDERERRRRRKTGQVSRWD</sequence>
<name>A0A0A0HW84_PARBD</name>
<reference evidence="2 3" key="1">
    <citation type="journal article" date="2011" name="PLoS Genet.">
        <title>Comparative genomic analysis of human fungal pathogens causing paracoccidioidomycosis.</title>
        <authorList>
            <person name="Desjardins C.A."/>
            <person name="Champion M.D."/>
            <person name="Holder J.W."/>
            <person name="Muszewska A."/>
            <person name="Goldberg J."/>
            <person name="Bailao A.M."/>
            <person name="Brigido M.M."/>
            <person name="Ferreira M.E."/>
            <person name="Garcia A.M."/>
            <person name="Grynberg M."/>
            <person name="Gujja S."/>
            <person name="Heiman D.I."/>
            <person name="Henn M.R."/>
            <person name="Kodira C.D."/>
            <person name="Leon-Narvaez H."/>
            <person name="Longo L.V."/>
            <person name="Ma L.J."/>
            <person name="Malavazi I."/>
            <person name="Matsuo A.L."/>
            <person name="Morais F.V."/>
            <person name="Pereira M."/>
            <person name="Rodriguez-Brito S."/>
            <person name="Sakthikumar S."/>
            <person name="Salem-Izacc S.M."/>
            <person name="Sykes S.M."/>
            <person name="Teixeira M.M."/>
            <person name="Vallejo M.C."/>
            <person name="Walter M.E."/>
            <person name="Yandava C."/>
            <person name="Young S."/>
            <person name="Zeng Q."/>
            <person name="Zucker J."/>
            <person name="Felipe M.S."/>
            <person name="Goldman G.H."/>
            <person name="Haas B.J."/>
            <person name="McEwen J.G."/>
            <person name="Nino-Vega G."/>
            <person name="Puccia R."/>
            <person name="San-Blas G."/>
            <person name="Soares C.M."/>
            <person name="Birren B.W."/>
            <person name="Cuomo C.A."/>
        </authorList>
    </citation>
    <scope>NUCLEOTIDE SEQUENCE [LARGE SCALE GENOMIC DNA]</scope>
    <source>
        <strain evidence="2 3">Pb18</strain>
    </source>
</reference>
<feature type="compositionally biased region" description="Acidic residues" evidence="1">
    <location>
        <begin position="84"/>
        <end position="95"/>
    </location>
</feature>
<dbReference type="GeneID" id="22587389"/>
<keyword evidence="3" id="KW-1185">Reference proteome</keyword>
<dbReference type="RefSeq" id="XP_010758957.1">
    <property type="nucleotide sequence ID" value="XM_010760655.1"/>
</dbReference>
<protein>
    <submittedName>
        <fullName evidence="2">Uncharacterized protein</fullName>
    </submittedName>
</protein>
<dbReference type="VEuPathDB" id="FungiDB:PADG_11492"/>
<dbReference type="KEGG" id="pbn:PADG_11492"/>
<dbReference type="EMBL" id="KN275959">
    <property type="protein sequence ID" value="KGM92301.1"/>
    <property type="molecule type" value="Genomic_DNA"/>
</dbReference>
<accession>A0A0A0HW84</accession>
<dbReference type="InParanoid" id="A0A0A0HW84"/>
<gene>
    <name evidence="2" type="ORF">PADG_11492</name>
</gene>
<evidence type="ECO:0000313" key="2">
    <source>
        <dbReference type="EMBL" id="KGM92301.1"/>
    </source>
</evidence>
<dbReference type="AlphaFoldDB" id="A0A0A0HW84"/>